<dbReference type="PANTHER" id="PTHR32322">
    <property type="entry name" value="INNER MEMBRANE TRANSPORTER"/>
    <property type="match status" value="1"/>
</dbReference>
<feature type="domain" description="EamA" evidence="7">
    <location>
        <begin position="156"/>
        <end position="287"/>
    </location>
</feature>
<feature type="transmembrane region" description="Helical" evidence="6">
    <location>
        <begin position="81"/>
        <end position="101"/>
    </location>
</feature>
<dbReference type="Pfam" id="PF00892">
    <property type="entry name" value="EamA"/>
    <property type="match status" value="1"/>
</dbReference>
<dbReference type="RefSeq" id="WP_232547085.1">
    <property type="nucleotide sequence ID" value="NZ_CP115965.1"/>
</dbReference>
<keyword evidence="9" id="KW-1185">Reference proteome</keyword>
<feature type="transmembrane region" description="Helical" evidence="6">
    <location>
        <begin position="245"/>
        <end position="266"/>
    </location>
</feature>
<dbReference type="Proteomes" id="UP001434337">
    <property type="component" value="Chromosome"/>
</dbReference>
<name>A0ABZ3C747_9ACTN</name>
<dbReference type="SUPFAM" id="SSF103481">
    <property type="entry name" value="Multidrug resistance efflux transporter EmrE"/>
    <property type="match status" value="1"/>
</dbReference>
<dbReference type="InterPro" id="IPR000620">
    <property type="entry name" value="EamA_dom"/>
</dbReference>
<comment type="subcellular location">
    <subcellularLocation>
        <location evidence="1">Membrane</location>
        <topology evidence="1">Multi-pass membrane protein</topology>
    </subcellularLocation>
</comment>
<evidence type="ECO:0000256" key="5">
    <source>
        <dbReference type="ARBA" id="ARBA00023136"/>
    </source>
</evidence>
<proteinExistence type="inferred from homology"/>
<protein>
    <submittedName>
        <fullName evidence="8">EamA family transporter</fullName>
    </submittedName>
</protein>
<keyword evidence="3 6" id="KW-0812">Transmembrane</keyword>
<evidence type="ECO:0000313" key="9">
    <source>
        <dbReference type="Proteomes" id="UP001434337"/>
    </source>
</evidence>
<evidence type="ECO:0000256" key="6">
    <source>
        <dbReference type="SAM" id="Phobius"/>
    </source>
</evidence>
<organism evidence="8 9">
    <name type="scientific">Propioniciclava soli</name>
    <dbReference type="NCBI Taxonomy" id="2775081"/>
    <lineage>
        <taxon>Bacteria</taxon>
        <taxon>Bacillati</taxon>
        <taxon>Actinomycetota</taxon>
        <taxon>Actinomycetes</taxon>
        <taxon>Propionibacteriales</taxon>
        <taxon>Propionibacteriaceae</taxon>
        <taxon>Propioniciclava</taxon>
    </lineage>
</organism>
<evidence type="ECO:0000259" key="7">
    <source>
        <dbReference type="Pfam" id="PF00892"/>
    </source>
</evidence>
<evidence type="ECO:0000256" key="2">
    <source>
        <dbReference type="ARBA" id="ARBA00007362"/>
    </source>
</evidence>
<evidence type="ECO:0000256" key="1">
    <source>
        <dbReference type="ARBA" id="ARBA00004141"/>
    </source>
</evidence>
<reference evidence="8 9" key="1">
    <citation type="journal article" date="2023" name="Environ Microbiome">
        <title>A coral-associated actinobacterium mitigates coral bleaching under heat stress.</title>
        <authorList>
            <person name="Li J."/>
            <person name="Zou Y."/>
            <person name="Li Q."/>
            <person name="Zhang J."/>
            <person name="Bourne D.G."/>
            <person name="Lyu Y."/>
            <person name="Liu C."/>
            <person name="Zhang S."/>
        </authorList>
    </citation>
    <scope>NUCLEOTIDE SEQUENCE [LARGE SCALE GENOMIC DNA]</scope>
    <source>
        <strain evidence="8 9">SCSIO 13291</strain>
    </source>
</reference>
<sequence length="299" mass="30588">MDAPLTDPGHPVTGGRARFAASPVVLVLIAIATVQIGSSAAKDLFAVTGPLAVTWLRLLAGAVVLGLVARPRLAGRPASDWAWVVGYGLVMAAMNLSFYAAIARIPIGMAVTLEFIGPLGVAVATSRRLRDLGWVGLAGLGIVLLGFTPGELDPVGVLLALVAGACWAGYILLARPVGRSWEGVTGVTIALWTGLAAISVPVIALGAWPPAAATPWLQGLLVGILASVIPYGLEMIALRRIEPRVFGVLMSLEPAAAALAALVLLGEELRPVEVAALACVVAASIGVVHAPGRPRRDAA</sequence>
<dbReference type="InterPro" id="IPR050638">
    <property type="entry name" value="AA-Vitamin_Transporters"/>
</dbReference>
<feature type="transmembrane region" description="Helical" evidence="6">
    <location>
        <begin position="215"/>
        <end position="233"/>
    </location>
</feature>
<feature type="transmembrane region" description="Helical" evidence="6">
    <location>
        <begin position="186"/>
        <end position="209"/>
    </location>
</feature>
<feature type="transmembrane region" description="Helical" evidence="6">
    <location>
        <begin position="272"/>
        <end position="290"/>
    </location>
</feature>
<keyword evidence="5 6" id="KW-0472">Membrane</keyword>
<feature type="transmembrane region" description="Helical" evidence="6">
    <location>
        <begin position="155"/>
        <end position="174"/>
    </location>
</feature>
<feature type="transmembrane region" description="Helical" evidence="6">
    <location>
        <begin position="132"/>
        <end position="149"/>
    </location>
</feature>
<comment type="similarity">
    <text evidence="2">Belongs to the EamA transporter family.</text>
</comment>
<evidence type="ECO:0000313" key="8">
    <source>
        <dbReference type="EMBL" id="WZW98371.1"/>
    </source>
</evidence>
<evidence type="ECO:0000256" key="3">
    <source>
        <dbReference type="ARBA" id="ARBA00022692"/>
    </source>
</evidence>
<dbReference type="InterPro" id="IPR037185">
    <property type="entry name" value="EmrE-like"/>
</dbReference>
<evidence type="ECO:0000256" key="4">
    <source>
        <dbReference type="ARBA" id="ARBA00022989"/>
    </source>
</evidence>
<dbReference type="EMBL" id="CP115965">
    <property type="protein sequence ID" value="WZW98371.1"/>
    <property type="molecule type" value="Genomic_DNA"/>
</dbReference>
<feature type="transmembrane region" description="Helical" evidence="6">
    <location>
        <begin position="44"/>
        <end position="69"/>
    </location>
</feature>
<dbReference type="PANTHER" id="PTHR32322:SF2">
    <property type="entry name" value="EAMA DOMAIN-CONTAINING PROTEIN"/>
    <property type="match status" value="1"/>
</dbReference>
<gene>
    <name evidence="8" type="ORF">PCC79_16010</name>
</gene>
<keyword evidence="4 6" id="KW-1133">Transmembrane helix</keyword>
<feature type="transmembrane region" description="Helical" evidence="6">
    <location>
        <begin position="19"/>
        <end position="38"/>
    </location>
</feature>
<accession>A0ABZ3C747</accession>